<dbReference type="SUPFAM" id="SSF53335">
    <property type="entry name" value="S-adenosyl-L-methionine-dependent methyltransferases"/>
    <property type="match status" value="1"/>
</dbReference>
<dbReference type="InterPro" id="IPR016461">
    <property type="entry name" value="COMT-like"/>
</dbReference>
<gene>
    <name evidence="3" type="ORF">BET01_17265</name>
</gene>
<name>A0A419T5D8_9FIRM</name>
<dbReference type="InterPro" id="IPR029063">
    <property type="entry name" value="SAM-dependent_MTases_sf"/>
</dbReference>
<keyword evidence="1 3" id="KW-0808">Transferase</keyword>
<dbReference type="PROSITE" id="PS51683">
    <property type="entry name" value="SAM_OMT_II"/>
    <property type="match status" value="1"/>
</dbReference>
<dbReference type="GO" id="GO:0008168">
    <property type="term" value="F:methyltransferase activity"/>
    <property type="evidence" value="ECO:0007669"/>
    <property type="project" value="UniProtKB-KW"/>
</dbReference>
<keyword evidence="4" id="KW-1185">Reference proteome</keyword>
<dbReference type="PANTHER" id="PTHR43861">
    <property type="entry name" value="TRANS-ACONITATE 2-METHYLTRANSFERASE-RELATED"/>
    <property type="match status" value="1"/>
</dbReference>
<evidence type="ECO:0000256" key="1">
    <source>
        <dbReference type="ARBA" id="ARBA00022679"/>
    </source>
</evidence>
<evidence type="ECO:0000259" key="2">
    <source>
        <dbReference type="Pfam" id="PF13649"/>
    </source>
</evidence>
<dbReference type="InterPro" id="IPR041698">
    <property type="entry name" value="Methyltransf_25"/>
</dbReference>
<dbReference type="Pfam" id="PF13649">
    <property type="entry name" value="Methyltransf_25"/>
    <property type="match status" value="1"/>
</dbReference>
<dbReference type="OrthoDB" id="465705at2"/>
<comment type="caution">
    <text evidence="3">The sequence shown here is derived from an EMBL/GenBank/DDBJ whole genome shotgun (WGS) entry which is preliminary data.</text>
</comment>
<dbReference type="AlphaFoldDB" id="A0A419T5D8"/>
<dbReference type="Proteomes" id="UP000284277">
    <property type="component" value="Unassembled WGS sequence"/>
</dbReference>
<dbReference type="RefSeq" id="WP_120196364.1">
    <property type="nucleotide sequence ID" value="NZ_MCIA01000010.1"/>
</dbReference>
<reference evidence="3 4" key="1">
    <citation type="submission" date="2016-08" db="EMBL/GenBank/DDBJ databases">
        <title>A new outlook on sporulation: Clostridium algidixylanolyticum.</title>
        <authorList>
            <person name="Poppleton D.I."/>
            <person name="Gribaldo S."/>
        </authorList>
    </citation>
    <scope>NUCLEOTIDE SEQUENCE [LARGE SCALE GENOMIC DNA]</scope>
    <source>
        <strain evidence="3 4">SPL73</strain>
    </source>
</reference>
<dbReference type="CDD" id="cd02440">
    <property type="entry name" value="AdoMet_MTases"/>
    <property type="match status" value="1"/>
</dbReference>
<accession>A0A419T5D8</accession>
<keyword evidence="3" id="KW-0489">Methyltransferase</keyword>
<evidence type="ECO:0000313" key="4">
    <source>
        <dbReference type="Proteomes" id="UP000284277"/>
    </source>
</evidence>
<feature type="domain" description="Methyltransferase" evidence="2">
    <location>
        <begin position="47"/>
        <end position="140"/>
    </location>
</feature>
<dbReference type="Gene3D" id="3.40.50.150">
    <property type="entry name" value="Vaccinia Virus protein VP39"/>
    <property type="match status" value="1"/>
</dbReference>
<proteinExistence type="predicted"/>
<organism evidence="3 4">
    <name type="scientific">Lacrimispora algidixylanolytica</name>
    <dbReference type="NCBI Taxonomy" id="94868"/>
    <lineage>
        <taxon>Bacteria</taxon>
        <taxon>Bacillati</taxon>
        <taxon>Bacillota</taxon>
        <taxon>Clostridia</taxon>
        <taxon>Lachnospirales</taxon>
        <taxon>Lachnospiraceae</taxon>
        <taxon>Lacrimispora</taxon>
    </lineage>
</organism>
<evidence type="ECO:0000313" key="3">
    <source>
        <dbReference type="EMBL" id="RKD32656.1"/>
    </source>
</evidence>
<dbReference type="EMBL" id="MCIA01000010">
    <property type="protein sequence ID" value="RKD32656.1"/>
    <property type="molecule type" value="Genomic_DNA"/>
</dbReference>
<protein>
    <submittedName>
        <fullName evidence="3">SAM-dependent methyltransferase</fullName>
    </submittedName>
</protein>
<dbReference type="GO" id="GO:0032259">
    <property type="term" value="P:methylation"/>
    <property type="evidence" value="ECO:0007669"/>
    <property type="project" value="UniProtKB-KW"/>
</dbReference>
<sequence length="221" mass="25711">MPLEEMSKFFENRLEGYEEHMISNVIGYKEACVKLPTLISSRCERLLDLGCGTGLELENVFKAFSHIQVTGIDLTQSMLDKLQDKYKGKSLQLICGSYFDVELATESFDCAISFQTMHHFSHEAKIGLYKKICNSLKPKGMYIECDYMVETQEEEDYFYREYYRFMKDMAVSNEEFYHYDTPCTLGNQIKMLKEAGFIKVDKVFKMDHTVMIIAVKLAPFL</sequence>